<organism evidence="3 6">
    <name type="scientific">Rotaria magnacalcarata</name>
    <dbReference type="NCBI Taxonomy" id="392030"/>
    <lineage>
        <taxon>Eukaryota</taxon>
        <taxon>Metazoa</taxon>
        <taxon>Spiralia</taxon>
        <taxon>Gnathifera</taxon>
        <taxon>Rotifera</taxon>
        <taxon>Eurotatoria</taxon>
        <taxon>Bdelloidea</taxon>
        <taxon>Philodinida</taxon>
        <taxon>Philodinidae</taxon>
        <taxon>Rotaria</taxon>
    </lineage>
</organism>
<gene>
    <name evidence="3" type="ORF">CJN711_LOCUS25355</name>
    <name evidence="4" type="ORF">KQP761_LOCUS19350</name>
    <name evidence="5" type="ORF">MBJ925_LOCUS30734</name>
</gene>
<comment type="caution">
    <text evidence="3">The sequence shown here is derived from an EMBL/GenBank/DDBJ whole genome shotgun (WGS) entry which is preliminary data.</text>
</comment>
<proteinExistence type="predicted"/>
<reference evidence="3" key="1">
    <citation type="submission" date="2021-02" db="EMBL/GenBank/DDBJ databases">
        <authorList>
            <person name="Nowell W R."/>
        </authorList>
    </citation>
    <scope>NUCLEOTIDE SEQUENCE</scope>
</reference>
<dbReference type="OrthoDB" id="10016658at2759"/>
<dbReference type="Proteomes" id="UP000663834">
    <property type="component" value="Unassembled WGS sequence"/>
</dbReference>
<name>A0A815QN34_9BILA</name>
<dbReference type="Proteomes" id="UP000663824">
    <property type="component" value="Unassembled WGS sequence"/>
</dbReference>
<keyword evidence="2" id="KW-1133">Transmembrane helix</keyword>
<dbReference type="EMBL" id="CAJNOV010011829">
    <property type="protein sequence ID" value="CAF1465512.1"/>
    <property type="molecule type" value="Genomic_DNA"/>
</dbReference>
<evidence type="ECO:0000313" key="4">
    <source>
        <dbReference type="EMBL" id="CAF1572761.1"/>
    </source>
</evidence>
<dbReference type="EMBL" id="CAJNOW010009879">
    <property type="protein sequence ID" value="CAF1572761.1"/>
    <property type="molecule type" value="Genomic_DNA"/>
</dbReference>
<feature type="transmembrane region" description="Helical" evidence="2">
    <location>
        <begin position="51"/>
        <end position="74"/>
    </location>
</feature>
<feature type="region of interest" description="Disordered" evidence="1">
    <location>
        <begin position="363"/>
        <end position="382"/>
    </location>
</feature>
<dbReference type="EMBL" id="CAJNRE010016663">
    <property type="protein sequence ID" value="CAF2147869.1"/>
    <property type="molecule type" value="Genomic_DNA"/>
</dbReference>
<evidence type="ECO:0000313" key="6">
    <source>
        <dbReference type="Proteomes" id="UP000663855"/>
    </source>
</evidence>
<evidence type="ECO:0000256" key="1">
    <source>
        <dbReference type="SAM" id="MobiDB-lite"/>
    </source>
</evidence>
<dbReference type="AlphaFoldDB" id="A0A815QN34"/>
<accession>A0A815QN34</accession>
<evidence type="ECO:0000256" key="2">
    <source>
        <dbReference type="SAM" id="Phobius"/>
    </source>
</evidence>
<evidence type="ECO:0000313" key="3">
    <source>
        <dbReference type="EMBL" id="CAF1465512.1"/>
    </source>
</evidence>
<keyword evidence="2" id="KW-0472">Membrane</keyword>
<protein>
    <submittedName>
        <fullName evidence="3">Uncharacterized protein</fullName>
    </submittedName>
</protein>
<feature type="region of interest" description="Disordered" evidence="1">
    <location>
        <begin position="410"/>
        <end position="434"/>
    </location>
</feature>
<evidence type="ECO:0000313" key="5">
    <source>
        <dbReference type="EMBL" id="CAF2147869.1"/>
    </source>
</evidence>
<dbReference type="Proteomes" id="UP000663855">
    <property type="component" value="Unassembled WGS sequence"/>
</dbReference>
<keyword evidence="2" id="KW-0812">Transmembrane</keyword>
<feature type="compositionally biased region" description="Polar residues" evidence="1">
    <location>
        <begin position="372"/>
        <end position="382"/>
    </location>
</feature>
<sequence length="490" mass="55562">MSDLTIITLCQALANITHNRCHLIENSNTCRCVDKIIDQRPSAVVSTAPNIMLSEVILIFFILALWFSAIGFCLNQYKSLRRLETQVHYCANRKDPLNIGDIKIVTREQDSIIYKKARYSTALETHINRGELKTMQYVKEYLPKNTSISLAMEVLSGSREDLASSMPISTTTTTLYSPSGFLTSKPYVPLSTHNELVEEQQSLSAPPPSLESFVSLETDTNQLINYIYDANRPETSHLSSGLNIPHISTQNSSPSSWNGSQIHETNCSTQHLCVPSATIRSNRYSDGNISLVVPQTSQRNSENCDKQLFDPRLIPNTVRRSLLALHRESQDNNHMQRTKEKTQSENDVHIAFIPWKIKMKSKLKRTHHHHSCQQQPQTRPHSNTFSILSLRQNSNDQERRIAEYVKMNNEYRFSTPPPPSSSSSSSSYNRPLEKKSAIRRSLRHFPQYATQSTTESEPTQTDLPMITSIDLSNNNDELAKTIIQTDVISP</sequence>